<dbReference type="InterPro" id="IPR020583">
    <property type="entry name" value="Inositol_monoP_metal-BS"/>
</dbReference>
<evidence type="ECO:0000313" key="15">
    <source>
        <dbReference type="EMBL" id="CAF0861407.1"/>
    </source>
</evidence>
<dbReference type="PRINTS" id="PR00377">
    <property type="entry name" value="IMPHPHTASES"/>
</dbReference>
<dbReference type="Pfam" id="PF14497">
    <property type="entry name" value="GST_C_3"/>
    <property type="match status" value="1"/>
</dbReference>
<dbReference type="SUPFAM" id="SSF56655">
    <property type="entry name" value="Carbohydrate phosphatase"/>
    <property type="match status" value="1"/>
</dbReference>
<comment type="similarity">
    <text evidence="5">Belongs to the inositol monophosphatase superfamily.</text>
</comment>
<evidence type="ECO:0000256" key="8">
    <source>
        <dbReference type="ARBA" id="ARBA00022801"/>
    </source>
</evidence>
<dbReference type="EMBL" id="CAJNOG010000057">
    <property type="protein sequence ID" value="CAF0861407.1"/>
    <property type="molecule type" value="Genomic_DNA"/>
</dbReference>
<dbReference type="CDD" id="cd03042">
    <property type="entry name" value="GST_N_Zeta"/>
    <property type="match status" value="1"/>
</dbReference>
<dbReference type="InterPro" id="IPR005955">
    <property type="entry name" value="GST_Zeta"/>
</dbReference>
<dbReference type="SUPFAM" id="SSF52833">
    <property type="entry name" value="Thioredoxin-like"/>
    <property type="match status" value="1"/>
</dbReference>
<evidence type="ECO:0000259" key="14">
    <source>
        <dbReference type="PROSITE" id="PS50405"/>
    </source>
</evidence>
<dbReference type="GO" id="GO:0016034">
    <property type="term" value="F:maleylacetoacetate isomerase activity"/>
    <property type="evidence" value="ECO:0007669"/>
    <property type="project" value="UniProtKB-EC"/>
</dbReference>
<dbReference type="PROSITE" id="PS00630">
    <property type="entry name" value="IMP_2"/>
    <property type="match status" value="1"/>
</dbReference>
<keyword evidence="8" id="KW-0378">Hydrolase</keyword>
<dbReference type="FunFam" id="1.20.1050.10:FF:000010">
    <property type="entry name" value="Maleylacetoacetate isomerase isoform 1"/>
    <property type="match status" value="1"/>
</dbReference>
<dbReference type="InterPro" id="IPR034330">
    <property type="entry name" value="GST_Zeta_C"/>
</dbReference>
<dbReference type="InterPro" id="IPR051090">
    <property type="entry name" value="Inositol_monoP_superfamily"/>
</dbReference>
<evidence type="ECO:0000256" key="9">
    <source>
        <dbReference type="ARBA" id="ARBA00022842"/>
    </source>
</evidence>
<protein>
    <recommendedName>
        <fullName evidence="17">3'(2'),5'-bisphosphate nucleotidase</fullName>
    </recommendedName>
</protein>
<reference evidence="15" key="1">
    <citation type="submission" date="2021-02" db="EMBL/GenBank/DDBJ databases">
        <authorList>
            <person name="Nowell W R."/>
        </authorList>
    </citation>
    <scope>NUCLEOTIDE SEQUENCE</scope>
</reference>
<keyword evidence="7 12" id="KW-0479">Metal-binding</keyword>
<dbReference type="AlphaFoldDB" id="A0A813WQ33"/>
<evidence type="ECO:0000259" key="13">
    <source>
        <dbReference type="PROSITE" id="PS50404"/>
    </source>
</evidence>
<accession>A0A813WQ33</accession>
<dbReference type="GO" id="GO:0006572">
    <property type="term" value="P:L-tyrosine catabolic process"/>
    <property type="evidence" value="ECO:0007669"/>
    <property type="project" value="UniProtKB-KW"/>
</dbReference>
<dbReference type="InterPro" id="IPR004045">
    <property type="entry name" value="Glutathione_S-Trfase_N"/>
</dbReference>
<dbReference type="PROSITE" id="PS50404">
    <property type="entry name" value="GST_NTER"/>
    <property type="match status" value="1"/>
</dbReference>
<dbReference type="InterPro" id="IPR020550">
    <property type="entry name" value="Inositol_monophosphatase_CS"/>
</dbReference>
<dbReference type="Proteomes" id="UP000663845">
    <property type="component" value="Unassembled WGS sequence"/>
</dbReference>
<dbReference type="GO" id="GO:0005737">
    <property type="term" value="C:cytoplasm"/>
    <property type="evidence" value="ECO:0007669"/>
    <property type="project" value="InterPro"/>
</dbReference>
<feature type="binding site" evidence="12">
    <location>
        <position position="288"/>
    </location>
    <ligand>
        <name>Mg(2+)</name>
        <dbReference type="ChEBI" id="CHEBI:18420"/>
        <label>1</label>
        <note>catalytic</note>
    </ligand>
</feature>
<dbReference type="Gene3D" id="3.30.540.10">
    <property type="entry name" value="Fructose-1,6-Bisphosphatase, subunit A, domain 1"/>
    <property type="match status" value="1"/>
</dbReference>
<dbReference type="PROSITE" id="PS50405">
    <property type="entry name" value="GST_CTER"/>
    <property type="match status" value="1"/>
</dbReference>
<dbReference type="SUPFAM" id="SSF47616">
    <property type="entry name" value="GST C-terminal domain-like"/>
    <property type="match status" value="1"/>
</dbReference>
<keyword evidence="10" id="KW-0828">Tyrosine catabolism</keyword>
<feature type="binding site" evidence="12">
    <location>
        <position position="433"/>
    </location>
    <ligand>
        <name>Mg(2+)</name>
        <dbReference type="ChEBI" id="CHEBI:18420"/>
        <label>1</label>
        <note>catalytic</note>
    </ligand>
</feature>
<feature type="binding site" evidence="12">
    <location>
        <position position="235"/>
    </location>
    <ligand>
        <name>Mg(2+)</name>
        <dbReference type="ChEBI" id="CHEBI:18420"/>
        <label>1</label>
        <note>catalytic</note>
    </ligand>
</feature>
<dbReference type="SFLD" id="SFLDS00019">
    <property type="entry name" value="Glutathione_Transferase_(cytos"/>
    <property type="match status" value="1"/>
</dbReference>
<evidence type="ECO:0000256" key="1">
    <source>
        <dbReference type="ARBA" id="ARBA00001622"/>
    </source>
</evidence>
<dbReference type="InterPro" id="IPR004046">
    <property type="entry name" value="GST_C"/>
</dbReference>
<comment type="cofactor">
    <cofactor evidence="3">
        <name>glutathione</name>
        <dbReference type="ChEBI" id="CHEBI:57925"/>
    </cofactor>
</comment>
<dbReference type="UniPathway" id="UPA00139">
    <property type="reaction ID" value="UER00340"/>
</dbReference>
<dbReference type="InterPro" id="IPR010987">
    <property type="entry name" value="Glutathione-S-Trfase_C-like"/>
</dbReference>
<evidence type="ECO:0000256" key="3">
    <source>
        <dbReference type="ARBA" id="ARBA00001955"/>
    </source>
</evidence>
<evidence type="ECO:0000256" key="10">
    <source>
        <dbReference type="ARBA" id="ARBA00022878"/>
    </source>
</evidence>
<dbReference type="Pfam" id="PF13409">
    <property type="entry name" value="GST_N_2"/>
    <property type="match status" value="1"/>
</dbReference>
<feature type="domain" description="GST N-terminal" evidence="13">
    <location>
        <begin position="7"/>
        <end position="88"/>
    </location>
</feature>
<sequence length="487" mass="55131">MTTSSGVKPILYSYFRSSCSHRVRIALNLKNIIYDIQPIDLLKGEASTDEYKRINPKGEIPVLIIDGKKLTQSLPIIEYLDEIYKVPKLLPEKPYQRYQARRISEIIASGIQPLQNISVLKRVGKDKKAEWARHYIKFGLDAVEKALEESSGQYCVGNQISIADCCLMPQLYHARQWKINLTNHLLITSIEEKLNKIDTFKLAHPNQQPDSDFGSQALICYHIHSAFPDDPIVAEENPKELLKPERAGDLKQIVDYVKEDNKDVDEKKLIEWIGYGNGRVSQRFWTLDPIDGTKGFIRQDQYAIALALIVDGDVKVGVMACPAYGNDGGLLFYAVRGKGSYTQSITSYDTTIPTRIHIVANNDQNTFRFTESVESCHGDQTKQNEIAKRIGIQTPPIRMDSQVKYGLVANGEAVLYFRFPNPHRQDYRENIWDHAAGTIIVEEAGGKVTDMDGKPLNFRDNEKMLHNRGVIVSNGIIHDQVLEVLKS</sequence>
<dbReference type="PROSITE" id="PS00629">
    <property type="entry name" value="IMP_1"/>
    <property type="match status" value="1"/>
</dbReference>
<dbReference type="Gene3D" id="3.40.30.10">
    <property type="entry name" value="Glutaredoxin"/>
    <property type="match status" value="1"/>
</dbReference>
<keyword evidence="11" id="KW-0585">Phenylalanine catabolism</keyword>
<gene>
    <name evidence="15" type="ORF">JYZ213_LOCUS8450</name>
</gene>
<comment type="similarity">
    <text evidence="6">Belongs to the GST superfamily. Zeta family.</text>
</comment>
<dbReference type="InterPro" id="IPR040079">
    <property type="entry name" value="Glutathione_S-Trfase"/>
</dbReference>
<dbReference type="GO" id="GO:0008441">
    <property type="term" value="F:3'(2'),5'-bisphosphate nucleotidase activity"/>
    <property type="evidence" value="ECO:0007669"/>
    <property type="project" value="TreeGrafter"/>
</dbReference>
<dbReference type="GO" id="GO:0046872">
    <property type="term" value="F:metal ion binding"/>
    <property type="evidence" value="ECO:0007669"/>
    <property type="project" value="UniProtKB-KW"/>
</dbReference>
<dbReference type="InterPro" id="IPR036249">
    <property type="entry name" value="Thioredoxin-like_sf"/>
</dbReference>
<evidence type="ECO:0000256" key="2">
    <source>
        <dbReference type="ARBA" id="ARBA00001946"/>
    </source>
</evidence>
<dbReference type="InterPro" id="IPR036282">
    <property type="entry name" value="Glutathione-S-Trfase_C_sf"/>
</dbReference>
<feature type="binding site" evidence="12">
    <location>
        <position position="290"/>
    </location>
    <ligand>
        <name>Mg(2+)</name>
        <dbReference type="ChEBI" id="CHEBI:18420"/>
        <label>1</label>
        <note>catalytic</note>
    </ligand>
</feature>
<dbReference type="Pfam" id="PF00459">
    <property type="entry name" value="Inositol_P"/>
    <property type="match status" value="1"/>
</dbReference>
<dbReference type="GO" id="GO:0006559">
    <property type="term" value="P:L-phenylalanine catabolic process"/>
    <property type="evidence" value="ECO:0007669"/>
    <property type="project" value="UniProtKB-UniPathway"/>
</dbReference>
<comment type="caution">
    <text evidence="15">The sequence shown here is derived from an EMBL/GenBank/DDBJ whole genome shotgun (WGS) entry which is preliminary data.</text>
</comment>
<dbReference type="PANTHER" id="PTHR43200:SF6">
    <property type="entry name" value="3'(2'),5'-BISPHOSPHATE NUCLEOTIDASE"/>
    <property type="match status" value="1"/>
</dbReference>
<evidence type="ECO:0000256" key="6">
    <source>
        <dbReference type="ARBA" id="ARBA00010007"/>
    </source>
</evidence>
<dbReference type="Gene3D" id="1.20.1050.10">
    <property type="match status" value="1"/>
</dbReference>
<keyword evidence="9 12" id="KW-0460">Magnesium</keyword>
<dbReference type="GO" id="GO:0000103">
    <property type="term" value="P:sulfate assimilation"/>
    <property type="evidence" value="ECO:0007669"/>
    <property type="project" value="TreeGrafter"/>
</dbReference>
<dbReference type="InterPro" id="IPR000760">
    <property type="entry name" value="Inositol_monophosphatase-like"/>
</dbReference>
<evidence type="ECO:0000256" key="5">
    <source>
        <dbReference type="ARBA" id="ARBA00009759"/>
    </source>
</evidence>
<feature type="domain" description="GST C-terminal" evidence="14">
    <location>
        <begin position="93"/>
        <end position="213"/>
    </location>
</feature>
<organism evidence="15 16">
    <name type="scientific">Adineta steineri</name>
    <dbReference type="NCBI Taxonomy" id="433720"/>
    <lineage>
        <taxon>Eukaryota</taxon>
        <taxon>Metazoa</taxon>
        <taxon>Spiralia</taxon>
        <taxon>Gnathifera</taxon>
        <taxon>Rotifera</taxon>
        <taxon>Eurotatoria</taxon>
        <taxon>Bdelloidea</taxon>
        <taxon>Adinetida</taxon>
        <taxon>Adinetidae</taxon>
        <taxon>Adineta</taxon>
    </lineage>
</organism>
<dbReference type="InterPro" id="IPR034333">
    <property type="entry name" value="GST_Zeta_N"/>
</dbReference>
<dbReference type="NCBIfam" id="TIGR01262">
    <property type="entry name" value="maiA"/>
    <property type="match status" value="1"/>
</dbReference>
<comment type="cofactor">
    <cofactor evidence="2 12">
        <name>Mg(2+)</name>
        <dbReference type="ChEBI" id="CHEBI:18420"/>
    </cofactor>
</comment>
<proteinExistence type="inferred from homology"/>
<dbReference type="CDD" id="cd03191">
    <property type="entry name" value="GST_C_Zeta"/>
    <property type="match status" value="1"/>
</dbReference>
<comment type="catalytic activity">
    <reaction evidence="1">
        <text>4-maleylacetoacetate = 4-fumarylacetoacetate</text>
        <dbReference type="Rhea" id="RHEA:14817"/>
        <dbReference type="ChEBI" id="CHEBI:17105"/>
        <dbReference type="ChEBI" id="CHEBI:18034"/>
        <dbReference type="EC" id="5.2.1.2"/>
    </reaction>
</comment>
<comment type="pathway">
    <text evidence="4">Amino-acid degradation; L-phenylalanine degradation; acetoacetate and fumarate from L-phenylalanine: step 5/6.</text>
</comment>
<dbReference type="SFLD" id="SFLDG00358">
    <property type="entry name" value="Main_(cytGST)"/>
    <property type="match status" value="1"/>
</dbReference>
<dbReference type="PANTHER" id="PTHR43200">
    <property type="entry name" value="PHOSPHATASE"/>
    <property type="match status" value="1"/>
</dbReference>
<dbReference type="Gene3D" id="3.40.190.80">
    <property type="match status" value="1"/>
</dbReference>
<name>A0A813WQ33_9BILA</name>
<evidence type="ECO:0000256" key="11">
    <source>
        <dbReference type="ARBA" id="ARBA00023232"/>
    </source>
</evidence>
<evidence type="ECO:0000313" key="16">
    <source>
        <dbReference type="Proteomes" id="UP000663845"/>
    </source>
</evidence>
<evidence type="ECO:0000256" key="7">
    <source>
        <dbReference type="ARBA" id="ARBA00022723"/>
    </source>
</evidence>
<dbReference type="GO" id="GO:0046854">
    <property type="term" value="P:phosphatidylinositol phosphate biosynthetic process"/>
    <property type="evidence" value="ECO:0007669"/>
    <property type="project" value="InterPro"/>
</dbReference>
<dbReference type="CDD" id="cd01517">
    <property type="entry name" value="PAP_phosphatase"/>
    <property type="match status" value="1"/>
</dbReference>
<evidence type="ECO:0000256" key="4">
    <source>
        <dbReference type="ARBA" id="ARBA00004671"/>
    </source>
</evidence>
<evidence type="ECO:0000256" key="12">
    <source>
        <dbReference type="PIRSR" id="PIRSR600760-2"/>
    </source>
</evidence>
<feature type="binding site" evidence="12">
    <location>
        <position position="291"/>
    </location>
    <ligand>
        <name>Mg(2+)</name>
        <dbReference type="ChEBI" id="CHEBI:18420"/>
        <label>1</label>
        <note>catalytic</note>
    </ligand>
</feature>
<evidence type="ECO:0008006" key="17">
    <source>
        <dbReference type="Google" id="ProtNLM"/>
    </source>
</evidence>